<keyword evidence="2" id="KW-0238">DNA-binding</keyword>
<protein>
    <submittedName>
        <fullName evidence="2">DNA-binding protein</fullName>
    </submittedName>
</protein>
<dbReference type="NCBIfam" id="TIGR01764">
    <property type="entry name" value="excise"/>
    <property type="match status" value="1"/>
</dbReference>
<organism evidence="2 3">
    <name type="scientific">Streptomyces luteoverticillatus</name>
    <name type="common">Streptoverticillium luteoverticillatus</name>
    <dbReference type="NCBI Taxonomy" id="66425"/>
    <lineage>
        <taxon>Bacteria</taxon>
        <taxon>Bacillati</taxon>
        <taxon>Actinomycetota</taxon>
        <taxon>Actinomycetes</taxon>
        <taxon>Kitasatosporales</taxon>
        <taxon>Streptomycetaceae</taxon>
        <taxon>Streptomyces</taxon>
    </lineage>
</organism>
<name>A0A3S9PK52_STRLT</name>
<dbReference type="InterPro" id="IPR010093">
    <property type="entry name" value="SinI_DNA-bd"/>
</dbReference>
<proteinExistence type="predicted"/>
<dbReference type="OrthoDB" id="3789542at2"/>
<dbReference type="InterPro" id="IPR041657">
    <property type="entry name" value="HTH_17"/>
</dbReference>
<dbReference type="GO" id="GO:0003677">
    <property type="term" value="F:DNA binding"/>
    <property type="evidence" value="ECO:0007669"/>
    <property type="project" value="UniProtKB-KW"/>
</dbReference>
<evidence type="ECO:0000313" key="3">
    <source>
        <dbReference type="Proteomes" id="UP000267900"/>
    </source>
</evidence>
<sequence length="62" mass="7044">MTTTHLELLTVPEAMALLRLGRSKIYDLIRTRRLPSIKVDGARRIPADAVRTFILDRLKEAA</sequence>
<dbReference type="Pfam" id="PF12728">
    <property type="entry name" value="HTH_17"/>
    <property type="match status" value="1"/>
</dbReference>
<evidence type="ECO:0000259" key="1">
    <source>
        <dbReference type="Pfam" id="PF12728"/>
    </source>
</evidence>
<dbReference type="AlphaFoldDB" id="A0A3S9PK52"/>
<accession>A0A3S9PK52</accession>
<dbReference type="EMBL" id="CP034587">
    <property type="protein sequence ID" value="AZQ72721.1"/>
    <property type="molecule type" value="Genomic_DNA"/>
</dbReference>
<keyword evidence="3" id="KW-1185">Reference proteome</keyword>
<dbReference type="RefSeq" id="WP_126915239.1">
    <property type="nucleotide sequence ID" value="NZ_CP034587.1"/>
</dbReference>
<dbReference type="Proteomes" id="UP000267900">
    <property type="component" value="Chromosome"/>
</dbReference>
<gene>
    <name evidence="2" type="ORF">EKH77_17160</name>
</gene>
<feature type="domain" description="Helix-turn-helix" evidence="1">
    <location>
        <begin position="8"/>
        <end position="55"/>
    </location>
</feature>
<reference evidence="2 3" key="1">
    <citation type="submission" date="2018-12" db="EMBL/GenBank/DDBJ databases">
        <title>The whole draft genome of Streptomyce luteoverticillatus CGMCC 15060.</title>
        <authorList>
            <person name="Feng Z."/>
            <person name="Chen G."/>
            <person name="Zhang J."/>
            <person name="Zhu H."/>
            <person name="Yu X."/>
            <person name="Zhang W."/>
            <person name="Zhang X."/>
        </authorList>
    </citation>
    <scope>NUCLEOTIDE SEQUENCE [LARGE SCALE GENOMIC DNA]</scope>
    <source>
        <strain evidence="2 3">CGMCC 15060</strain>
    </source>
</reference>
<evidence type="ECO:0000313" key="2">
    <source>
        <dbReference type="EMBL" id="AZQ72721.1"/>
    </source>
</evidence>